<dbReference type="InterPro" id="IPR013320">
    <property type="entry name" value="ConA-like_dom_sf"/>
</dbReference>
<accession>A0ABR1DAL8</accession>
<proteinExistence type="predicted"/>
<reference evidence="1 2" key="1">
    <citation type="submission" date="2023-08" db="EMBL/GenBank/DDBJ databases">
        <title>A Necator americanus chromosomal reference genome.</title>
        <authorList>
            <person name="Ilik V."/>
            <person name="Petrzelkova K.J."/>
            <person name="Pardy F."/>
            <person name="Fuh T."/>
            <person name="Niatou-Singa F.S."/>
            <person name="Gouil Q."/>
            <person name="Baker L."/>
            <person name="Ritchie M.E."/>
            <person name="Jex A.R."/>
            <person name="Gazzola D."/>
            <person name="Li H."/>
            <person name="Toshio Fujiwara R."/>
            <person name="Zhan B."/>
            <person name="Aroian R.V."/>
            <person name="Pafco B."/>
            <person name="Schwarz E.M."/>
        </authorList>
    </citation>
    <scope>NUCLEOTIDE SEQUENCE [LARGE SCALE GENOMIC DNA]</scope>
    <source>
        <strain evidence="1 2">Aroian</strain>
        <tissue evidence="1">Whole animal</tissue>
    </source>
</reference>
<comment type="caution">
    <text evidence="1">The sequence shown here is derived from an EMBL/GenBank/DDBJ whole genome shotgun (WGS) entry which is preliminary data.</text>
</comment>
<dbReference type="SUPFAM" id="SSF49899">
    <property type="entry name" value="Concanavalin A-like lectins/glucanases"/>
    <property type="match status" value="1"/>
</dbReference>
<gene>
    <name evidence="1" type="primary">Necator_chrIV.g13917</name>
    <name evidence="1" type="ORF">RB195_000625</name>
</gene>
<keyword evidence="2" id="KW-1185">Reference proteome</keyword>
<evidence type="ECO:0008006" key="3">
    <source>
        <dbReference type="Google" id="ProtNLM"/>
    </source>
</evidence>
<organism evidence="1 2">
    <name type="scientific">Necator americanus</name>
    <name type="common">Human hookworm</name>
    <dbReference type="NCBI Taxonomy" id="51031"/>
    <lineage>
        <taxon>Eukaryota</taxon>
        <taxon>Metazoa</taxon>
        <taxon>Ecdysozoa</taxon>
        <taxon>Nematoda</taxon>
        <taxon>Chromadorea</taxon>
        <taxon>Rhabditida</taxon>
        <taxon>Rhabditina</taxon>
        <taxon>Rhabditomorpha</taxon>
        <taxon>Strongyloidea</taxon>
        <taxon>Ancylostomatidae</taxon>
        <taxon>Bunostominae</taxon>
        <taxon>Necator</taxon>
    </lineage>
</organism>
<dbReference type="EMBL" id="JAVFWL010000004">
    <property type="protein sequence ID" value="KAK6747538.1"/>
    <property type="molecule type" value="Genomic_DNA"/>
</dbReference>
<dbReference type="Proteomes" id="UP001303046">
    <property type="component" value="Unassembled WGS sequence"/>
</dbReference>
<evidence type="ECO:0000313" key="1">
    <source>
        <dbReference type="EMBL" id="KAK6747538.1"/>
    </source>
</evidence>
<dbReference type="Gene3D" id="2.60.120.200">
    <property type="match status" value="1"/>
</dbReference>
<name>A0ABR1DAL8_NECAM</name>
<sequence>MPGYEAERDKLREHLGIEWVPGGLKENSYSDDKTIRHASDLDCNFAEPKKCKWKNVEDKWGLDSLDFYLFEKVDFTEFPALRVGPGPTKVHQGEKMIFTGDKKREEQHAIYLSSLIGCQNATGNLTFTYWAYNSAQVEVVLFEDKPGGGYKMLPEKPYVDCGTVKMNTECHADIPARETPFRIGIRAYDMSSQEGSFVMLDNILYTASLCRVAIDMGDGFTAIPLRSSATGKPIRSAADLDCKDFDACRWRAGGEAAKPWQASSSSLPQELIFNTTGNYVGPEGTYSVLYIEQDTKGPLDYLRSDPINCQSQTENTLSLRFWKTKEVELEACAMTLMDEEIECHVLPSEMSPAPVSVSFANAAKNFVITLRVKSFNPDFDSLVIIDDISYRATLCSDALSVFDLGEHFLSTPMLSLLLNRNVNSAKELSCDFSRRAADCVWGSTESTTGNEDTEIAENQWMVGHGPLNQEKFYSLTGLNNLPDGEFAVARMETGGSTMLLSEVIRCVLNEVSIQFNLWLTGTAKLQVCLADESAPSLLDCQPASAGPVVVDLPRIERPFRIALRAESPDQGMVIVDDIKVQGELCPSVLRQYSSKSYHTLADQPDPNACRLLSCDFSRGHTCLYDSSRLQNSARHEVINRSVVSRLDAFHTISILESPIFHLNTIARLHFNYMLEGEVILFVCNDSANKELESCFKVEGRQGEDYIEMLPSDTKVYLIAKLSETSNTSTLVDLSIALSTVTVAHSKLLSRISSLITTILHDSVLTSIPHLMHSSNVTATCLLVLNAKCKEQRYRVQLTRIETPAARYSHQVQKSVDII</sequence>
<evidence type="ECO:0000313" key="2">
    <source>
        <dbReference type="Proteomes" id="UP001303046"/>
    </source>
</evidence>
<protein>
    <recommendedName>
        <fullName evidence="3">MAM domain-containing protein</fullName>
    </recommendedName>
</protein>